<dbReference type="InterPro" id="IPR029068">
    <property type="entry name" value="Glyas_Bleomycin-R_OHBP_Dase"/>
</dbReference>
<dbReference type="InterPro" id="IPR028973">
    <property type="entry name" value="PhnB-like"/>
</dbReference>
<dbReference type="AlphaFoldDB" id="A0A916S8V6"/>
<evidence type="ECO:0000313" key="3">
    <source>
        <dbReference type="Proteomes" id="UP000613512"/>
    </source>
</evidence>
<feature type="domain" description="PhnB-like" evidence="1">
    <location>
        <begin position="140"/>
        <end position="260"/>
    </location>
</feature>
<name>A0A916S8V6_9BACI</name>
<dbReference type="CDD" id="cd06588">
    <property type="entry name" value="PhnB_like"/>
    <property type="match status" value="2"/>
</dbReference>
<dbReference type="SUPFAM" id="SSF54593">
    <property type="entry name" value="Glyoxalase/Bleomycin resistance protein/Dihydroxybiphenyl dioxygenase"/>
    <property type="match status" value="2"/>
</dbReference>
<evidence type="ECO:0000313" key="2">
    <source>
        <dbReference type="EMBL" id="GGA86527.1"/>
    </source>
</evidence>
<accession>A0A916S8V6</accession>
<sequence length="301" mass="35027">MKNQNLVPHLWFDKEAKEAAEFYVSIFPDSSVTNNVTLNDTRSGDAPIVSFKLWNQEFMAISAGPYFRFNPSISFTVIFDPSQDENASEKMDEIWNKLAEDGKVLMPLQQYPFSEKYGWIQDKYGLSWRLMLTKLEDRSRIMPSLLFVGDQYGKAYEAMNFYLSIFSDSEQGNVARYPQGMEFDEEGMIMFSDFRLLEQWFIAMDSGMEHSYQFNEAISFMVNCDTQEEINYYWDKLSAVPEAEQCGWLKDKFGISWQIVPTAMGEMMSTSTPEQINRLNQAVLKMKKIDLPTLQRIYANK</sequence>
<gene>
    <name evidence="2" type="ORF">GCM10008025_31770</name>
</gene>
<feature type="domain" description="PhnB-like" evidence="1">
    <location>
        <begin position="5"/>
        <end position="130"/>
    </location>
</feature>
<proteinExistence type="predicted"/>
<keyword evidence="3" id="KW-1185">Reference proteome</keyword>
<reference evidence="2" key="2">
    <citation type="submission" date="2020-09" db="EMBL/GenBank/DDBJ databases">
        <authorList>
            <person name="Sun Q."/>
            <person name="Zhou Y."/>
        </authorList>
    </citation>
    <scope>NUCLEOTIDE SEQUENCE</scope>
    <source>
        <strain evidence="2">CGMCC 1.12408</strain>
    </source>
</reference>
<dbReference type="Proteomes" id="UP000613512">
    <property type="component" value="Unassembled WGS sequence"/>
</dbReference>
<organism evidence="2 3">
    <name type="scientific">Ornithinibacillus halotolerans</name>
    <dbReference type="NCBI Taxonomy" id="1274357"/>
    <lineage>
        <taxon>Bacteria</taxon>
        <taxon>Bacillati</taxon>
        <taxon>Bacillota</taxon>
        <taxon>Bacilli</taxon>
        <taxon>Bacillales</taxon>
        <taxon>Bacillaceae</taxon>
        <taxon>Ornithinibacillus</taxon>
    </lineage>
</organism>
<dbReference type="Gene3D" id="3.10.180.10">
    <property type="entry name" value="2,3-Dihydroxybiphenyl 1,2-Dioxygenase, domain 1"/>
    <property type="match status" value="1"/>
</dbReference>
<dbReference type="PANTHER" id="PTHR33990">
    <property type="entry name" value="PROTEIN YJDN-RELATED"/>
    <property type="match status" value="1"/>
</dbReference>
<protein>
    <submittedName>
        <fullName evidence="2">VOC family protein</fullName>
    </submittedName>
</protein>
<dbReference type="RefSeq" id="WP_188385666.1">
    <property type="nucleotide sequence ID" value="NZ_BMEY01000019.1"/>
</dbReference>
<reference evidence="2" key="1">
    <citation type="journal article" date="2014" name="Int. J. Syst. Evol. Microbiol.">
        <title>Complete genome sequence of Corynebacterium casei LMG S-19264T (=DSM 44701T), isolated from a smear-ripened cheese.</title>
        <authorList>
            <consortium name="US DOE Joint Genome Institute (JGI-PGF)"/>
            <person name="Walter F."/>
            <person name="Albersmeier A."/>
            <person name="Kalinowski J."/>
            <person name="Ruckert C."/>
        </authorList>
    </citation>
    <scope>NUCLEOTIDE SEQUENCE</scope>
    <source>
        <strain evidence="2">CGMCC 1.12408</strain>
    </source>
</reference>
<dbReference type="Gene3D" id="3.30.720.110">
    <property type="match status" value="1"/>
</dbReference>
<dbReference type="EMBL" id="BMEY01000019">
    <property type="protein sequence ID" value="GGA86527.1"/>
    <property type="molecule type" value="Genomic_DNA"/>
</dbReference>
<dbReference type="Pfam" id="PF06983">
    <property type="entry name" value="3-dmu-9_3-mt"/>
    <property type="match status" value="2"/>
</dbReference>
<evidence type="ECO:0000259" key="1">
    <source>
        <dbReference type="Pfam" id="PF06983"/>
    </source>
</evidence>
<comment type="caution">
    <text evidence="2">The sequence shown here is derived from an EMBL/GenBank/DDBJ whole genome shotgun (WGS) entry which is preliminary data.</text>
</comment>
<dbReference type="Gene3D" id="3.30.720.100">
    <property type="match status" value="1"/>
</dbReference>